<dbReference type="EMBL" id="BFBR01000007">
    <property type="protein sequence ID" value="GBF58566.1"/>
    <property type="molecule type" value="Genomic_DNA"/>
</dbReference>
<organism evidence="1 2">
    <name type="scientific">Candidatus Phycosocius bacilliformis</name>
    <dbReference type="NCBI Taxonomy" id="1445552"/>
    <lineage>
        <taxon>Bacteria</taxon>
        <taxon>Pseudomonadati</taxon>
        <taxon>Pseudomonadota</taxon>
        <taxon>Alphaproteobacteria</taxon>
        <taxon>Caulobacterales</taxon>
        <taxon>Caulobacterales incertae sedis</taxon>
        <taxon>Candidatus Phycosocius</taxon>
    </lineage>
</organism>
<reference evidence="1 2" key="1">
    <citation type="journal article" date="2018" name="Genome Announc.">
        <title>Draft Genome Sequence of "Candidatus Phycosocius bacilliformis," an Alphaproteobacterial Ectosymbiont of the Hydrocarbon-Producing Green Alga Botryococcus braunii.</title>
        <authorList>
            <person name="Tanabe Y."/>
            <person name="Yamaguchi H."/>
            <person name="Watanabe M.M."/>
        </authorList>
    </citation>
    <scope>NUCLEOTIDE SEQUENCE [LARGE SCALE GENOMIC DNA]</scope>
    <source>
        <strain evidence="1 2">BOTRYCO-2</strain>
    </source>
</reference>
<gene>
    <name evidence="1" type="ORF">PbB2_02252</name>
</gene>
<dbReference type="RefSeq" id="WP_238164983.1">
    <property type="nucleotide sequence ID" value="NZ_BFBR01000007.1"/>
</dbReference>
<comment type="caution">
    <text evidence="1">The sequence shown here is derived from an EMBL/GenBank/DDBJ whole genome shotgun (WGS) entry which is preliminary data.</text>
</comment>
<accession>A0A2P2EBX1</accession>
<evidence type="ECO:0000313" key="2">
    <source>
        <dbReference type="Proteomes" id="UP000245086"/>
    </source>
</evidence>
<keyword evidence="2" id="KW-1185">Reference proteome</keyword>
<dbReference type="Proteomes" id="UP000245086">
    <property type="component" value="Unassembled WGS sequence"/>
</dbReference>
<proteinExistence type="predicted"/>
<protein>
    <recommendedName>
        <fullName evidence="3">Nucleotidyltransferase family protein</fullName>
    </recommendedName>
</protein>
<name>A0A2P2EBX1_9PROT</name>
<evidence type="ECO:0008006" key="3">
    <source>
        <dbReference type="Google" id="ProtNLM"/>
    </source>
</evidence>
<sequence>MTQALETRLIHMVQASPRVMQVLDLVRGANLPDWRLVAGSVYGTVWNSLTGRAPDYGIKDYDICYFDPDISWDAEDRIIKAVDALLPEDLKPLVEVRNQARVHVWFEKRFGSPYAPLSCTDESLERYLCFSDAVAVRLEADDSISLAAPFGLQDLFDMVLRPNPNRGATHNTKAKVAGIQARWPEVQFKEA</sequence>
<dbReference type="InterPro" id="IPR009267">
    <property type="entry name" value="NTP_transf_6"/>
</dbReference>
<dbReference type="AlphaFoldDB" id="A0A2P2EBX1"/>
<dbReference type="Pfam" id="PF06042">
    <property type="entry name" value="NTP_transf_6"/>
    <property type="match status" value="1"/>
</dbReference>
<dbReference type="PANTHER" id="PTHR39166">
    <property type="entry name" value="BLL1166 PROTEIN"/>
    <property type="match status" value="1"/>
</dbReference>
<dbReference type="PANTHER" id="PTHR39166:SF1">
    <property type="entry name" value="BLL1166 PROTEIN"/>
    <property type="match status" value="1"/>
</dbReference>
<evidence type="ECO:0000313" key="1">
    <source>
        <dbReference type="EMBL" id="GBF58566.1"/>
    </source>
</evidence>